<dbReference type="AlphaFoldDB" id="A0A9X1PS82"/>
<name>A0A9X1PS82_9BACT</name>
<dbReference type="EMBL" id="JAJTTC010000006">
    <property type="protein sequence ID" value="MCF0064146.1"/>
    <property type="molecule type" value="Genomic_DNA"/>
</dbReference>
<keyword evidence="4" id="KW-1185">Reference proteome</keyword>
<dbReference type="InterPro" id="IPR029062">
    <property type="entry name" value="Class_I_gatase-like"/>
</dbReference>
<dbReference type="Proteomes" id="UP001139000">
    <property type="component" value="Unassembled WGS sequence"/>
</dbReference>
<dbReference type="SUPFAM" id="SSF52317">
    <property type="entry name" value="Class I glutamine amidotransferase-like"/>
    <property type="match status" value="1"/>
</dbReference>
<evidence type="ECO:0000313" key="4">
    <source>
        <dbReference type="Proteomes" id="UP001139000"/>
    </source>
</evidence>
<dbReference type="InterPro" id="IPR002818">
    <property type="entry name" value="DJ-1/PfpI"/>
</dbReference>
<accession>A0A9X1PS82</accession>
<sequence length="183" mass="20245">MEQSLNSLKVAILVADGFEQVEMTCPRKVLNQKGATTHLISPNKNAVRGWSHLDWGEKHNVDVPLTLARADYYDALLLPGGVLGLNALRMNYRAVEFVKHFFTSGKPVAAICHGPQILIDADVVLGRVLTSYASIKNDLENAGARWVDQEVVTDNGLITSRTTDDLSAFTNSMIKEFNMELHH</sequence>
<feature type="domain" description="DJ-1/PfpI" evidence="2">
    <location>
        <begin position="9"/>
        <end position="175"/>
    </location>
</feature>
<dbReference type="CDD" id="cd03134">
    <property type="entry name" value="GATase1_PfpI_like"/>
    <property type="match status" value="1"/>
</dbReference>
<dbReference type="PROSITE" id="PS51276">
    <property type="entry name" value="PEPTIDASE_C56_PFPI"/>
    <property type="match status" value="1"/>
</dbReference>
<dbReference type="Gene3D" id="3.40.50.880">
    <property type="match status" value="1"/>
</dbReference>
<dbReference type="InterPro" id="IPR006286">
    <property type="entry name" value="C56_PfpI-like"/>
</dbReference>
<dbReference type="Pfam" id="PF01965">
    <property type="entry name" value="DJ-1_PfpI"/>
    <property type="match status" value="1"/>
</dbReference>
<keyword evidence="3" id="KW-0315">Glutamine amidotransferase</keyword>
<comment type="similarity">
    <text evidence="1">Belongs to the peptidase C56 family.</text>
</comment>
<organism evidence="3 4">
    <name type="scientific">Dyadobacter chenwenxiniae</name>
    <dbReference type="NCBI Taxonomy" id="2906456"/>
    <lineage>
        <taxon>Bacteria</taxon>
        <taxon>Pseudomonadati</taxon>
        <taxon>Bacteroidota</taxon>
        <taxon>Cytophagia</taxon>
        <taxon>Cytophagales</taxon>
        <taxon>Spirosomataceae</taxon>
        <taxon>Dyadobacter</taxon>
    </lineage>
</organism>
<dbReference type="RefSeq" id="WP_234657078.1">
    <property type="nucleotide sequence ID" value="NZ_CP094997.1"/>
</dbReference>
<reference evidence="3" key="1">
    <citation type="submission" date="2021-12" db="EMBL/GenBank/DDBJ databases">
        <title>Novel species in genus Dyadobacter.</title>
        <authorList>
            <person name="Ma C."/>
        </authorList>
    </citation>
    <scope>NUCLEOTIDE SEQUENCE</scope>
    <source>
        <strain evidence="3">LJ419</strain>
    </source>
</reference>
<dbReference type="PANTHER" id="PTHR42733">
    <property type="entry name" value="DJ-1 PROTEIN"/>
    <property type="match status" value="1"/>
</dbReference>
<dbReference type="PANTHER" id="PTHR42733:SF12">
    <property type="entry name" value="PROTEINASE"/>
    <property type="match status" value="1"/>
</dbReference>
<proteinExistence type="inferred from homology"/>
<gene>
    <name evidence="3" type="ORF">LXM26_21700</name>
</gene>
<evidence type="ECO:0000313" key="3">
    <source>
        <dbReference type="EMBL" id="MCF0064146.1"/>
    </source>
</evidence>
<dbReference type="NCBIfam" id="TIGR01382">
    <property type="entry name" value="PfpI"/>
    <property type="match status" value="1"/>
</dbReference>
<evidence type="ECO:0000259" key="2">
    <source>
        <dbReference type="Pfam" id="PF01965"/>
    </source>
</evidence>
<protein>
    <submittedName>
        <fullName evidence="3">Type 1 glutamine amidotransferase</fullName>
    </submittedName>
</protein>
<evidence type="ECO:0000256" key="1">
    <source>
        <dbReference type="ARBA" id="ARBA00008542"/>
    </source>
</evidence>
<comment type="caution">
    <text evidence="3">The sequence shown here is derived from an EMBL/GenBank/DDBJ whole genome shotgun (WGS) entry which is preliminary data.</text>
</comment>